<feature type="region of interest" description="Disordered" evidence="1">
    <location>
        <begin position="27"/>
        <end position="68"/>
    </location>
</feature>
<sequence>MRVRDKIEKCDQFRLFTHYNHHHCDFSSRPRDATCAPGHSNISNPGQNHAQRPLQDVTSPQKPPAVKT</sequence>
<dbReference type="EMBL" id="DF844271">
    <property type="protein sequence ID" value="GAT48114.1"/>
    <property type="molecule type" value="Genomic_DNA"/>
</dbReference>
<evidence type="ECO:0000313" key="2">
    <source>
        <dbReference type="EMBL" id="GAT48114.1"/>
    </source>
</evidence>
<gene>
    <name evidence="2" type="ORF">MCHLO_05547</name>
</gene>
<evidence type="ECO:0000313" key="3">
    <source>
        <dbReference type="Proteomes" id="UP000815677"/>
    </source>
</evidence>
<evidence type="ECO:0000256" key="1">
    <source>
        <dbReference type="SAM" id="MobiDB-lite"/>
    </source>
</evidence>
<protein>
    <submittedName>
        <fullName evidence="2">Uncharacterized protein</fullName>
    </submittedName>
</protein>
<dbReference type="Proteomes" id="UP000815677">
    <property type="component" value="Unassembled WGS sequence"/>
</dbReference>
<feature type="compositionally biased region" description="Polar residues" evidence="1">
    <location>
        <begin position="40"/>
        <end position="60"/>
    </location>
</feature>
<keyword evidence="3" id="KW-1185">Reference proteome</keyword>
<accession>A0ABQ0LC88</accession>
<organism evidence="2 3">
    <name type="scientific">Mycena chlorophos</name>
    <name type="common">Agaric fungus</name>
    <name type="synonym">Agaricus chlorophos</name>
    <dbReference type="NCBI Taxonomy" id="658473"/>
    <lineage>
        <taxon>Eukaryota</taxon>
        <taxon>Fungi</taxon>
        <taxon>Dikarya</taxon>
        <taxon>Basidiomycota</taxon>
        <taxon>Agaricomycotina</taxon>
        <taxon>Agaricomycetes</taxon>
        <taxon>Agaricomycetidae</taxon>
        <taxon>Agaricales</taxon>
        <taxon>Marasmiineae</taxon>
        <taxon>Mycenaceae</taxon>
        <taxon>Mycena</taxon>
    </lineage>
</organism>
<proteinExistence type="predicted"/>
<reference evidence="2" key="1">
    <citation type="submission" date="2014-09" db="EMBL/GenBank/DDBJ databases">
        <title>Genome sequence of the luminous mushroom Mycena chlorophos for searching fungal bioluminescence genes.</title>
        <authorList>
            <person name="Tanaka Y."/>
            <person name="Kasuga D."/>
            <person name="Oba Y."/>
            <person name="Hase S."/>
            <person name="Sato K."/>
            <person name="Oba Y."/>
            <person name="Sakakibara Y."/>
        </authorList>
    </citation>
    <scope>NUCLEOTIDE SEQUENCE</scope>
</reference>
<name>A0ABQ0LC88_MYCCL</name>